<sequence>MNKVVHKLNWGEIIQDYYSGMNFRALESKYKVSVRTIQQVNRVIMEDQFKREDSLIRKNIGNLLEEIHLTKERHCGEKGLVEG</sequence>
<gene>
    <name evidence="1" type="ORF">EHS15_01810</name>
</gene>
<organism evidence="1 2">
    <name type="scientific">Leptospira idonii</name>
    <dbReference type="NCBI Taxonomy" id="1193500"/>
    <lineage>
        <taxon>Bacteria</taxon>
        <taxon>Pseudomonadati</taxon>
        <taxon>Spirochaetota</taxon>
        <taxon>Spirochaetia</taxon>
        <taxon>Leptospirales</taxon>
        <taxon>Leptospiraceae</taxon>
        <taxon>Leptospira</taxon>
    </lineage>
</organism>
<name>A0A4R9M510_9LEPT</name>
<evidence type="ECO:0000313" key="2">
    <source>
        <dbReference type="Proteomes" id="UP000298058"/>
    </source>
</evidence>
<dbReference type="AlphaFoldDB" id="A0A4R9M510"/>
<dbReference type="RefSeq" id="WP_135758832.1">
    <property type="nucleotide sequence ID" value="NZ_RQHW01000007.1"/>
</dbReference>
<accession>A0A4R9M510</accession>
<comment type="caution">
    <text evidence="1">The sequence shown here is derived from an EMBL/GenBank/DDBJ whole genome shotgun (WGS) entry which is preliminary data.</text>
</comment>
<reference evidence="1" key="1">
    <citation type="journal article" date="2019" name="PLoS Negl. Trop. Dis.">
        <title>Revisiting the worldwide diversity of Leptospira species in the environment.</title>
        <authorList>
            <person name="Vincent A.T."/>
            <person name="Schiettekatte O."/>
            <person name="Bourhy P."/>
            <person name="Veyrier F.J."/>
            <person name="Picardeau M."/>
        </authorList>
    </citation>
    <scope>NUCLEOTIDE SEQUENCE [LARGE SCALE GENOMIC DNA]</scope>
    <source>
        <strain evidence="1">201300427</strain>
    </source>
</reference>
<dbReference type="Proteomes" id="UP000298058">
    <property type="component" value="Unassembled WGS sequence"/>
</dbReference>
<dbReference type="EMBL" id="RQHW01000007">
    <property type="protein sequence ID" value="TGN20797.1"/>
    <property type="molecule type" value="Genomic_DNA"/>
</dbReference>
<protein>
    <submittedName>
        <fullName evidence="1">Uncharacterized protein</fullName>
    </submittedName>
</protein>
<keyword evidence="2" id="KW-1185">Reference proteome</keyword>
<evidence type="ECO:0000313" key="1">
    <source>
        <dbReference type="EMBL" id="TGN20797.1"/>
    </source>
</evidence>
<proteinExistence type="predicted"/>